<evidence type="ECO:0000256" key="4">
    <source>
        <dbReference type="SAM" id="MobiDB-lite"/>
    </source>
</evidence>
<dbReference type="Gene3D" id="1.10.10.60">
    <property type="entry name" value="Homeodomain-like"/>
    <property type="match status" value="1"/>
</dbReference>
<dbReference type="GO" id="GO:0005829">
    <property type="term" value="C:cytosol"/>
    <property type="evidence" value="ECO:0007669"/>
    <property type="project" value="TreeGrafter"/>
</dbReference>
<dbReference type="Pfam" id="PF12833">
    <property type="entry name" value="HTH_18"/>
    <property type="match status" value="1"/>
</dbReference>
<keyword evidence="3" id="KW-0804">Transcription</keyword>
<evidence type="ECO:0000256" key="3">
    <source>
        <dbReference type="ARBA" id="ARBA00023163"/>
    </source>
</evidence>
<evidence type="ECO:0000256" key="1">
    <source>
        <dbReference type="ARBA" id="ARBA00023015"/>
    </source>
</evidence>
<dbReference type="PANTHER" id="PTHR47894">
    <property type="entry name" value="HTH-TYPE TRANSCRIPTIONAL REGULATOR GADX"/>
    <property type="match status" value="1"/>
</dbReference>
<protein>
    <submittedName>
        <fullName evidence="6">Helix-turn-helix domain-containing protein</fullName>
    </submittedName>
</protein>
<proteinExistence type="predicted"/>
<dbReference type="SMART" id="SM00342">
    <property type="entry name" value="HTH_ARAC"/>
    <property type="match status" value="1"/>
</dbReference>
<dbReference type="GO" id="GO:0000976">
    <property type="term" value="F:transcription cis-regulatory region binding"/>
    <property type="evidence" value="ECO:0007669"/>
    <property type="project" value="TreeGrafter"/>
</dbReference>
<evidence type="ECO:0000256" key="2">
    <source>
        <dbReference type="ARBA" id="ARBA00023125"/>
    </source>
</evidence>
<gene>
    <name evidence="6" type="ORF">GGQ22_09740</name>
</gene>
<dbReference type="EMBL" id="WLCI01000010">
    <property type="protein sequence ID" value="MTB95366.1"/>
    <property type="molecule type" value="Genomic_DNA"/>
</dbReference>
<dbReference type="InterPro" id="IPR018060">
    <property type="entry name" value="HTH_AraC"/>
</dbReference>
<reference evidence="6 7" key="1">
    <citation type="submission" date="2019-10" db="EMBL/GenBank/DDBJ databases">
        <title>Nocardioides novel species isolated from the excrement of Marmot.</title>
        <authorList>
            <person name="Zhang G."/>
        </authorList>
    </citation>
    <scope>NUCLEOTIDE SEQUENCE [LARGE SCALE GENOMIC DNA]</scope>
    <source>
        <strain evidence="7">zg-579</strain>
    </source>
</reference>
<comment type="caution">
    <text evidence="6">The sequence shown here is derived from an EMBL/GenBank/DDBJ whole genome shotgun (WGS) entry which is preliminary data.</text>
</comment>
<dbReference type="GO" id="GO:0003700">
    <property type="term" value="F:DNA-binding transcription factor activity"/>
    <property type="evidence" value="ECO:0007669"/>
    <property type="project" value="InterPro"/>
</dbReference>
<feature type="domain" description="HTH araC/xylS-type" evidence="5">
    <location>
        <begin position="280"/>
        <end position="378"/>
    </location>
</feature>
<dbReference type="SUPFAM" id="SSF46689">
    <property type="entry name" value="Homeodomain-like"/>
    <property type="match status" value="1"/>
</dbReference>
<keyword evidence="7" id="KW-1185">Reference proteome</keyword>
<dbReference type="AlphaFoldDB" id="A0A6I3JB72"/>
<feature type="compositionally biased region" description="Low complexity" evidence="4">
    <location>
        <begin position="1"/>
        <end position="13"/>
    </location>
</feature>
<dbReference type="InterPro" id="IPR032687">
    <property type="entry name" value="AraC-type_N"/>
</dbReference>
<accession>A0A6I3JB72</accession>
<evidence type="ECO:0000313" key="6">
    <source>
        <dbReference type="EMBL" id="MTB95366.1"/>
    </source>
</evidence>
<sequence>MSVMPCSRSARAAPSPPNPAPMITTRGPCCSAMASSWVRRAGRVETSRPACLIIPAMGGVEVVEPAARDWEFPRAAAGTAHLVAYAAARGVPARVVLAGTGLREGDLDAPGREVTAAQELLVVRTLQRLLPGSGEDVGATYRASSFGVLGYALLASRTVREAMEVALRFIDLSYAFALPRAELSGDRVRLVVDGRGLPADVRAFLVARDTTAVHVVADALVPGGLGATRRLGPDTGVLDLAVGELDRPLPREASVAGERLAEDMCRDVVARRRERTGIARDVQVLVTQRLPEGAPMAAVAAGLGLSERSLRRRLAAAGVGYRALVEEVRESLARSLLESRATLPVADVARRLGYADSAAFTHAFTRWTGVPPAAYARGERVR</sequence>
<dbReference type="Pfam" id="PF12625">
    <property type="entry name" value="Arabinose_bd"/>
    <property type="match status" value="1"/>
</dbReference>
<feature type="region of interest" description="Disordered" evidence="4">
    <location>
        <begin position="1"/>
        <end position="22"/>
    </location>
</feature>
<dbReference type="Proteomes" id="UP000433406">
    <property type="component" value="Unassembled WGS sequence"/>
</dbReference>
<keyword evidence="2" id="KW-0238">DNA-binding</keyword>
<evidence type="ECO:0000259" key="5">
    <source>
        <dbReference type="PROSITE" id="PS01124"/>
    </source>
</evidence>
<name>A0A6I3JB72_9ACTN</name>
<evidence type="ECO:0000313" key="7">
    <source>
        <dbReference type="Proteomes" id="UP000433406"/>
    </source>
</evidence>
<keyword evidence="1" id="KW-0805">Transcription regulation</keyword>
<dbReference type="PROSITE" id="PS01124">
    <property type="entry name" value="HTH_ARAC_FAMILY_2"/>
    <property type="match status" value="1"/>
</dbReference>
<organism evidence="6 7">
    <name type="scientific">Nocardioides marmotae</name>
    <dbReference type="NCBI Taxonomy" id="2663857"/>
    <lineage>
        <taxon>Bacteria</taxon>
        <taxon>Bacillati</taxon>
        <taxon>Actinomycetota</taxon>
        <taxon>Actinomycetes</taxon>
        <taxon>Propionibacteriales</taxon>
        <taxon>Nocardioidaceae</taxon>
        <taxon>Nocardioides</taxon>
    </lineage>
</organism>
<dbReference type="InterPro" id="IPR009057">
    <property type="entry name" value="Homeodomain-like_sf"/>
</dbReference>
<dbReference type="PANTHER" id="PTHR47894:SF1">
    <property type="entry name" value="HTH-TYPE TRANSCRIPTIONAL REGULATOR VQSM"/>
    <property type="match status" value="1"/>
</dbReference>